<evidence type="ECO:0000256" key="6">
    <source>
        <dbReference type="PROSITE-ProRule" id="PRU00169"/>
    </source>
</evidence>
<dbReference type="PANTHER" id="PTHR42872">
    <property type="entry name" value="PROTEIN-GLUTAMATE METHYLESTERASE/PROTEIN-GLUTAMINE GLUTAMINASE"/>
    <property type="match status" value="1"/>
</dbReference>
<gene>
    <name evidence="9" type="ORF">EQG66_01320</name>
</gene>
<name>A0A4Q1KN50_9SPHN</name>
<feature type="domain" description="Response regulatory" evidence="7">
    <location>
        <begin position="19"/>
        <end position="137"/>
    </location>
</feature>
<dbReference type="InterPro" id="IPR000673">
    <property type="entry name" value="Sig_transdc_resp-reg_Me-estase"/>
</dbReference>
<dbReference type="PROSITE" id="PS50110">
    <property type="entry name" value="RESPONSE_REGULATORY"/>
    <property type="match status" value="1"/>
</dbReference>
<dbReference type="CDD" id="cd16432">
    <property type="entry name" value="CheB_Rec"/>
    <property type="match status" value="1"/>
</dbReference>
<evidence type="ECO:0000256" key="2">
    <source>
        <dbReference type="ARBA" id="ARBA00022801"/>
    </source>
</evidence>
<dbReference type="EMBL" id="SBKP01000001">
    <property type="protein sequence ID" value="RXR30955.1"/>
    <property type="molecule type" value="Genomic_DNA"/>
</dbReference>
<evidence type="ECO:0000313" key="9">
    <source>
        <dbReference type="EMBL" id="RXR30955.1"/>
    </source>
</evidence>
<dbReference type="Pfam" id="PF01339">
    <property type="entry name" value="CheB_methylest"/>
    <property type="match status" value="1"/>
</dbReference>
<reference evidence="10" key="1">
    <citation type="submission" date="2019-01" db="EMBL/GenBank/DDBJ databases">
        <title>Cytophagaceae bacterium strain CAR-16.</title>
        <authorList>
            <person name="Chen W.-M."/>
        </authorList>
    </citation>
    <scope>NUCLEOTIDE SEQUENCE [LARGE SCALE GENOMIC DNA]</scope>
    <source>
        <strain evidence="10">CHR27</strain>
    </source>
</reference>
<dbReference type="Proteomes" id="UP000290958">
    <property type="component" value="Unassembled WGS sequence"/>
</dbReference>
<dbReference type="SUPFAM" id="SSF52172">
    <property type="entry name" value="CheY-like"/>
    <property type="match status" value="1"/>
</dbReference>
<comment type="caution">
    <text evidence="9">The sequence shown here is derived from an EMBL/GenBank/DDBJ whole genome shotgun (WGS) entry which is preliminary data.</text>
</comment>
<dbReference type="GO" id="GO:0008984">
    <property type="term" value="F:protein-glutamate methylesterase activity"/>
    <property type="evidence" value="ECO:0007669"/>
    <property type="project" value="UniProtKB-EC"/>
</dbReference>
<dbReference type="InterPro" id="IPR008248">
    <property type="entry name" value="CheB-like"/>
</dbReference>
<keyword evidence="10" id="KW-1185">Reference proteome</keyword>
<feature type="active site" evidence="5">
    <location>
        <position position="203"/>
    </location>
</feature>
<evidence type="ECO:0000256" key="1">
    <source>
        <dbReference type="ARBA" id="ARBA00022500"/>
    </source>
</evidence>
<evidence type="ECO:0000256" key="4">
    <source>
        <dbReference type="ARBA" id="ARBA00048267"/>
    </source>
</evidence>
<dbReference type="InterPro" id="IPR001789">
    <property type="entry name" value="Sig_transdc_resp-reg_receiver"/>
</dbReference>
<proteinExistence type="predicted"/>
<dbReference type="GO" id="GO:0005737">
    <property type="term" value="C:cytoplasm"/>
    <property type="evidence" value="ECO:0007669"/>
    <property type="project" value="InterPro"/>
</dbReference>
<keyword evidence="6" id="KW-0597">Phosphoprotein</keyword>
<dbReference type="PIRSF" id="PIRSF000876">
    <property type="entry name" value="RR_chemtxs_CheB"/>
    <property type="match status" value="1"/>
</dbReference>
<dbReference type="SMART" id="SM00448">
    <property type="entry name" value="REC"/>
    <property type="match status" value="1"/>
</dbReference>
<dbReference type="InterPro" id="IPR011006">
    <property type="entry name" value="CheY-like_superfamily"/>
</dbReference>
<dbReference type="EC" id="3.1.1.61" evidence="3"/>
<evidence type="ECO:0000256" key="3">
    <source>
        <dbReference type="ARBA" id="ARBA00039140"/>
    </source>
</evidence>
<dbReference type="Gene3D" id="3.40.50.2300">
    <property type="match status" value="1"/>
</dbReference>
<evidence type="ECO:0000256" key="5">
    <source>
        <dbReference type="PROSITE-ProRule" id="PRU00050"/>
    </source>
</evidence>
<feature type="domain" description="CheB-type methylesterase" evidence="8">
    <location>
        <begin position="161"/>
        <end position="339"/>
    </location>
</feature>
<comment type="catalytic activity">
    <reaction evidence="4">
        <text>[protein]-L-glutamate 5-O-methyl ester + H2O = L-glutamyl-[protein] + methanol + H(+)</text>
        <dbReference type="Rhea" id="RHEA:23236"/>
        <dbReference type="Rhea" id="RHEA-COMP:10208"/>
        <dbReference type="Rhea" id="RHEA-COMP:10311"/>
        <dbReference type="ChEBI" id="CHEBI:15377"/>
        <dbReference type="ChEBI" id="CHEBI:15378"/>
        <dbReference type="ChEBI" id="CHEBI:17790"/>
        <dbReference type="ChEBI" id="CHEBI:29973"/>
        <dbReference type="ChEBI" id="CHEBI:82795"/>
        <dbReference type="EC" id="3.1.1.61"/>
    </reaction>
</comment>
<organism evidence="9 10">
    <name type="scientific">Sphingobium fluviale</name>
    <dbReference type="NCBI Taxonomy" id="2506423"/>
    <lineage>
        <taxon>Bacteria</taxon>
        <taxon>Pseudomonadati</taxon>
        <taxon>Pseudomonadota</taxon>
        <taxon>Alphaproteobacteria</taxon>
        <taxon>Sphingomonadales</taxon>
        <taxon>Sphingomonadaceae</taxon>
        <taxon>Sphingobium</taxon>
    </lineage>
</organism>
<accession>A0A4Q1KN50</accession>
<dbReference type="PANTHER" id="PTHR42872:SF3">
    <property type="entry name" value="PROTEIN-GLUTAMATE METHYLESTERASE_PROTEIN-GLUTAMINE GLUTAMINASE 1"/>
    <property type="match status" value="1"/>
</dbReference>
<dbReference type="GO" id="GO:0006935">
    <property type="term" value="P:chemotaxis"/>
    <property type="evidence" value="ECO:0007669"/>
    <property type="project" value="UniProtKB-UniRule"/>
</dbReference>
<dbReference type="InterPro" id="IPR035909">
    <property type="entry name" value="CheB_C"/>
</dbReference>
<dbReference type="AlphaFoldDB" id="A0A4Q1KN50"/>
<evidence type="ECO:0000259" key="8">
    <source>
        <dbReference type="PROSITE" id="PS50122"/>
    </source>
</evidence>
<dbReference type="RefSeq" id="WP_129402722.1">
    <property type="nucleotide sequence ID" value="NZ_SBKP01000001.1"/>
</dbReference>
<sequence>MNAILPAHVPSAPTKVPVRVLMVDDSAVTRSVIGGILNDATDIELVCRAGSPDEAFAFLARERVDIILLDHEMPGRNGLDALPHMLDAAHDGHVIMLSSHCQRGSKTAVAALSIGASDALAKPASGHSGREFAAQLLCRIRRLASARAPRDAEGGPMVLRPFPVGFRLECVGIGASTGGIHALAELLSAGLAKPDAPILITQHLPAAFIPHYAKQVARMCDLPVSVAREGEALRPGHIYIAPGEASLSCIRDGGKVRVRLIAERDVFSSALPSVNPMFAGMADCYGGGALGIILTGIGRDGTAGSKALVKAGGAVIAQDEASSTVWGMPGSAARAGLVSACLAPADMPRYLQEQSGVGA</sequence>
<keyword evidence="2 5" id="KW-0378">Hydrolase</keyword>
<dbReference type="Gene3D" id="3.40.50.180">
    <property type="entry name" value="Methylesterase CheB, C-terminal domain"/>
    <property type="match status" value="1"/>
</dbReference>
<dbReference type="OrthoDB" id="9793421at2"/>
<protein>
    <recommendedName>
        <fullName evidence="3">protein-glutamate methylesterase</fullName>
        <ecNumber evidence="3">3.1.1.61</ecNumber>
    </recommendedName>
</protein>
<dbReference type="CDD" id="cd17541">
    <property type="entry name" value="REC_CheB-like"/>
    <property type="match status" value="1"/>
</dbReference>
<evidence type="ECO:0000259" key="7">
    <source>
        <dbReference type="PROSITE" id="PS50110"/>
    </source>
</evidence>
<dbReference type="SUPFAM" id="SSF52738">
    <property type="entry name" value="Methylesterase CheB, C-terminal domain"/>
    <property type="match status" value="1"/>
</dbReference>
<feature type="active site" evidence="5">
    <location>
        <position position="176"/>
    </location>
</feature>
<feature type="active site" evidence="5">
    <location>
        <position position="300"/>
    </location>
</feature>
<feature type="modified residue" description="4-aspartylphosphate" evidence="6">
    <location>
        <position position="70"/>
    </location>
</feature>
<dbReference type="PROSITE" id="PS50122">
    <property type="entry name" value="CHEB"/>
    <property type="match status" value="1"/>
</dbReference>
<keyword evidence="1 5" id="KW-0145">Chemotaxis</keyword>
<dbReference type="Pfam" id="PF00072">
    <property type="entry name" value="Response_reg"/>
    <property type="match status" value="1"/>
</dbReference>
<evidence type="ECO:0000313" key="10">
    <source>
        <dbReference type="Proteomes" id="UP000290958"/>
    </source>
</evidence>
<dbReference type="GO" id="GO:0000156">
    <property type="term" value="F:phosphorelay response regulator activity"/>
    <property type="evidence" value="ECO:0007669"/>
    <property type="project" value="InterPro"/>
</dbReference>